<name>U6KQJ6_EIMTE</name>
<reference evidence="2" key="2">
    <citation type="submission" date="2013-10" db="EMBL/GenBank/DDBJ databases">
        <authorList>
            <person name="Aslett M."/>
        </authorList>
    </citation>
    <scope>NUCLEOTIDE SEQUENCE [LARGE SCALE GENOMIC DNA]</scope>
    <source>
        <strain evidence="2">Houghton</strain>
    </source>
</reference>
<proteinExistence type="predicted"/>
<keyword evidence="3" id="KW-1185">Reference proteome</keyword>
<dbReference type="VEuPathDB" id="ToxoDB:ETH_00041140"/>
<evidence type="ECO:0000256" key="1">
    <source>
        <dbReference type="SAM" id="MobiDB-lite"/>
    </source>
</evidence>
<protein>
    <submittedName>
        <fullName evidence="2">Uncharacterized protein</fullName>
    </submittedName>
</protein>
<dbReference type="OrthoDB" id="348095at2759"/>
<dbReference type="VEuPathDB" id="ToxoDB:ETH2_0726600"/>
<feature type="region of interest" description="Disordered" evidence="1">
    <location>
        <begin position="141"/>
        <end position="176"/>
    </location>
</feature>
<sequence length="176" mass="17098">MAGFVTLLKRGASVDPAAVPGEEALAAAAAAAAAAASLSPAAAAAAGAPTNASFSTPAKCTPGGPWAAPVQQQQLRAVVAAELLQQVKADAGEGATAAATAAAAAAAPIDSLQRVLQQLPLGEAAARLGVQRSTLARWGRMWSQKQQQQQQQGGAAAAAAQAATNADATPAATAVE</sequence>
<dbReference type="Proteomes" id="UP000030747">
    <property type="component" value="Unassembled WGS sequence"/>
</dbReference>
<accession>U6KQJ6</accession>
<reference evidence="2" key="1">
    <citation type="submission" date="2013-10" db="EMBL/GenBank/DDBJ databases">
        <title>Genomic analysis of the causative agents of coccidiosis in chickens.</title>
        <authorList>
            <person name="Reid A.J."/>
            <person name="Blake D."/>
            <person name="Billington K."/>
            <person name="Browne H."/>
            <person name="Dunn M."/>
            <person name="Hung S."/>
            <person name="Kawahara F."/>
            <person name="Miranda-Saavedra D."/>
            <person name="Mourier T."/>
            <person name="Nagra H."/>
            <person name="Otto T.D."/>
            <person name="Rawlings N."/>
            <person name="Sanchez A."/>
            <person name="Sanders M."/>
            <person name="Subramaniam C."/>
            <person name="Tay Y."/>
            <person name="Dear P."/>
            <person name="Doerig C."/>
            <person name="Gruber A."/>
            <person name="Parkinson J."/>
            <person name="Shirley M."/>
            <person name="Wan K.L."/>
            <person name="Berriman M."/>
            <person name="Tomley F."/>
            <person name="Pain A."/>
        </authorList>
    </citation>
    <scope>NUCLEOTIDE SEQUENCE [LARGE SCALE GENOMIC DNA]</scope>
    <source>
        <strain evidence="2">Houghton</strain>
    </source>
</reference>
<evidence type="ECO:0000313" key="3">
    <source>
        <dbReference type="Proteomes" id="UP000030747"/>
    </source>
</evidence>
<dbReference type="AlphaFoldDB" id="U6KQJ6"/>
<feature type="compositionally biased region" description="Low complexity" evidence="1">
    <location>
        <begin position="144"/>
        <end position="176"/>
    </location>
</feature>
<dbReference type="RefSeq" id="XP_013230994.1">
    <property type="nucleotide sequence ID" value="XM_013375540.1"/>
</dbReference>
<evidence type="ECO:0000313" key="2">
    <source>
        <dbReference type="EMBL" id="CDJ40241.1"/>
    </source>
</evidence>
<gene>
    <name evidence="2" type="ORF">ETH_00041140</name>
</gene>
<dbReference type="EMBL" id="HG675041">
    <property type="protein sequence ID" value="CDJ40241.1"/>
    <property type="molecule type" value="Genomic_DNA"/>
</dbReference>
<organism evidence="2 3">
    <name type="scientific">Eimeria tenella</name>
    <name type="common">Coccidian parasite</name>
    <dbReference type="NCBI Taxonomy" id="5802"/>
    <lineage>
        <taxon>Eukaryota</taxon>
        <taxon>Sar</taxon>
        <taxon>Alveolata</taxon>
        <taxon>Apicomplexa</taxon>
        <taxon>Conoidasida</taxon>
        <taxon>Coccidia</taxon>
        <taxon>Eucoccidiorida</taxon>
        <taxon>Eimeriorina</taxon>
        <taxon>Eimeriidae</taxon>
        <taxon>Eimeria</taxon>
    </lineage>
</organism>
<dbReference type="GeneID" id="25257268"/>